<sequence length="242" mass="26156">MKTAFVTGGSRGIGKSIALDLGKKFHVVVGYSVSDEKAKEVSDEILKNGGSSSTVQINISESDSVDKAFSSIEKDHTSVDVLVNNAGITKDNIMPRMKEDEWLEVIQTNLTGSFYTSQRAIKLMMKNKWGRIIFISSVVGISGNQGQANYAASKAGLIGLSKSISKEMGSRNITSNVVAPGYIETDMTSFLDDQNKENIIEQLSIKRIGKPEDISNIVSFLCSDESEYITGQVIPVDGGLTT</sequence>
<dbReference type="InterPro" id="IPR002347">
    <property type="entry name" value="SDR_fam"/>
</dbReference>
<dbReference type="NCBIfam" id="NF009466">
    <property type="entry name" value="PRK12826.1-2"/>
    <property type="match status" value="1"/>
</dbReference>
<protein>
    <submittedName>
        <fullName evidence="4">3 oxoacyl acyl carrier protein reductase</fullName>
    </submittedName>
</protein>
<dbReference type="CDD" id="cd05333">
    <property type="entry name" value="BKR_SDR_c"/>
    <property type="match status" value="1"/>
</dbReference>
<keyword evidence="2" id="KW-0560">Oxidoreductase</keyword>
<dbReference type="PANTHER" id="PTHR42879">
    <property type="entry name" value="3-OXOACYL-(ACYL-CARRIER-PROTEIN) REDUCTASE"/>
    <property type="match status" value="1"/>
</dbReference>
<evidence type="ECO:0000256" key="1">
    <source>
        <dbReference type="ARBA" id="ARBA00006484"/>
    </source>
</evidence>
<feature type="domain" description="Ketoreductase" evidence="3">
    <location>
        <begin position="2"/>
        <end position="186"/>
    </location>
</feature>
<dbReference type="NCBIfam" id="TIGR01830">
    <property type="entry name" value="3oxo_ACP_reduc"/>
    <property type="match status" value="1"/>
</dbReference>
<dbReference type="FunFam" id="3.40.50.720:FF:000173">
    <property type="entry name" value="3-oxoacyl-[acyl-carrier protein] reductase"/>
    <property type="match status" value="1"/>
</dbReference>
<organism evidence="4">
    <name type="scientific">uncultured organism MedDCM-OCT-S04-C478</name>
    <dbReference type="NCBI Taxonomy" id="743617"/>
    <lineage>
        <taxon>unclassified sequences</taxon>
        <taxon>environmental samples</taxon>
    </lineage>
</organism>
<dbReference type="EMBL" id="GU943118">
    <property type="protein sequence ID" value="ADD96101.1"/>
    <property type="molecule type" value="Genomic_DNA"/>
</dbReference>
<dbReference type="InterPro" id="IPR050259">
    <property type="entry name" value="SDR"/>
</dbReference>
<dbReference type="Pfam" id="PF13561">
    <property type="entry name" value="adh_short_C2"/>
    <property type="match status" value="1"/>
</dbReference>
<proteinExistence type="inferred from homology"/>
<dbReference type="PROSITE" id="PS00061">
    <property type="entry name" value="ADH_SHORT"/>
    <property type="match status" value="1"/>
</dbReference>
<evidence type="ECO:0000259" key="3">
    <source>
        <dbReference type="SMART" id="SM00822"/>
    </source>
</evidence>
<dbReference type="GO" id="GO:0051287">
    <property type="term" value="F:NAD binding"/>
    <property type="evidence" value="ECO:0007669"/>
    <property type="project" value="InterPro"/>
</dbReference>
<dbReference type="InterPro" id="IPR057326">
    <property type="entry name" value="KR_dom"/>
</dbReference>
<dbReference type="SUPFAM" id="SSF51735">
    <property type="entry name" value="NAD(P)-binding Rossmann-fold domains"/>
    <property type="match status" value="1"/>
</dbReference>
<evidence type="ECO:0000313" key="4">
    <source>
        <dbReference type="EMBL" id="ADD96101.1"/>
    </source>
</evidence>
<dbReference type="GO" id="GO:0006633">
    <property type="term" value="P:fatty acid biosynthetic process"/>
    <property type="evidence" value="ECO:0007669"/>
    <property type="project" value="InterPro"/>
</dbReference>
<dbReference type="InterPro" id="IPR036291">
    <property type="entry name" value="NAD(P)-bd_dom_sf"/>
</dbReference>
<dbReference type="Gene3D" id="3.40.50.720">
    <property type="entry name" value="NAD(P)-binding Rossmann-like Domain"/>
    <property type="match status" value="1"/>
</dbReference>
<dbReference type="InterPro" id="IPR020904">
    <property type="entry name" value="Sc_DH/Rdtase_CS"/>
</dbReference>
<dbReference type="InterPro" id="IPR011284">
    <property type="entry name" value="3oxo_ACP_reduc"/>
</dbReference>
<accession>D6PK50</accession>
<dbReference type="PRINTS" id="PR00080">
    <property type="entry name" value="SDRFAMILY"/>
</dbReference>
<dbReference type="AlphaFoldDB" id="D6PK50"/>
<name>D6PK50_9ZZZZ</name>
<dbReference type="SMART" id="SM00822">
    <property type="entry name" value="PKS_KR"/>
    <property type="match status" value="1"/>
</dbReference>
<reference evidence="4" key="1">
    <citation type="journal article" date="2010" name="ISME J.">
        <title>Metagenome of the Mediterranean deep chlorophyll maximum studied by direct and fosmid library 454 pyrosequencing.</title>
        <authorList>
            <person name="Ghai R."/>
            <person name="Martin-Cuadrado A.B."/>
            <person name="Molto A.G."/>
            <person name="Heredia I.G."/>
            <person name="Cabrera R."/>
            <person name="Martin J."/>
            <person name="Verdu M."/>
            <person name="Deschamps P."/>
            <person name="Moreira D."/>
            <person name="Lopez-Garcia P."/>
            <person name="Mira A."/>
            <person name="Rodriguez-Valera F."/>
        </authorList>
    </citation>
    <scope>NUCLEOTIDE SEQUENCE</scope>
</reference>
<dbReference type="PANTHER" id="PTHR42879:SF2">
    <property type="entry name" value="3-OXOACYL-[ACYL-CARRIER-PROTEIN] REDUCTASE FABG"/>
    <property type="match status" value="1"/>
</dbReference>
<dbReference type="GO" id="GO:0004316">
    <property type="term" value="F:3-oxoacyl-[acyl-carrier-protein] reductase (NADPH) activity"/>
    <property type="evidence" value="ECO:0007669"/>
    <property type="project" value="InterPro"/>
</dbReference>
<evidence type="ECO:0000256" key="2">
    <source>
        <dbReference type="ARBA" id="ARBA00023002"/>
    </source>
</evidence>
<dbReference type="PRINTS" id="PR00081">
    <property type="entry name" value="GDHRDH"/>
</dbReference>
<comment type="similarity">
    <text evidence="1">Belongs to the short-chain dehydrogenases/reductases (SDR) family.</text>
</comment>